<dbReference type="CDD" id="cd00087">
    <property type="entry name" value="FReD"/>
    <property type="match status" value="1"/>
</dbReference>
<dbReference type="InterPro" id="IPR002181">
    <property type="entry name" value="Fibrinogen_a/b/g_C_dom"/>
</dbReference>
<dbReference type="InterPro" id="IPR036056">
    <property type="entry name" value="Fibrinogen-like_C"/>
</dbReference>
<dbReference type="Pfam" id="PF00147">
    <property type="entry name" value="Fibrinogen_C"/>
    <property type="match status" value="1"/>
</dbReference>
<dbReference type="AlphaFoldDB" id="X2BBV6"/>
<evidence type="ECO:0000313" key="4">
    <source>
        <dbReference type="Proteomes" id="UP000014760"/>
    </source>
</evidence>
<keyword evidence="1" id="KW-1015">Disulfide bond</keyword>
<reference evidence="3" key="3">
    <citation type="submission" date="2015-06" db="UniProtKB">
        <authorList>
            <consortium name="EnsemblMetazoa"/>
        </authorList>
    </citation>
    <scope>IDENTIFICATION</scope>
</reference>
<dbReference type="Proteomes" id="UP000014760">
    <property type="component" value="Unassembled WGS sequence"/>
</dbReference>
<dbReference type="SMART" id="SM00186">
    <property type="entry name" value="FBG"/>
    <property type="match status" value="1"/>
</dbReference>
<evidence type="ECO:0000313" key="3">
    <source>
        <dbReference type="EnsemblMetazoa" id="CapteP93093"/>
    </source>
</evidence>
<dbReference type="NCBIfam" id="NF040941">
    <property type="entry name" value="GGGWT_bact"/>
    <property type="match status" value="1"/>
</dbReference>
<dbReference type="InterPro" id="IPR020837">
    <property type="entry name" value="Fibrinogen_CS"/>
</dbReference>
<proteinExistence type="predicted"/>
<keyword evidence="4" id="KW-1185">Reference proteome</keyword>
<dbReference type="SUPFAM" id="SSF56496">
    <property type="entry name" value="Fibrinogen C-terminal domain-like"/>
    <property type="match status" value="1"/>
</dbReference>
<evidence type="ECO:0000256" key="1">
    <source>
        <dbReference type="ARBA" id="ARBA00023157"/>
    </source>
</evidence>
<evidence type="ECO:0000259" key="2">
    <source>
        <dbReference type="PROSITE" id="PS51406"/>
    </source>
</evidence>
<dbReference type="OrthoDB" id="7735550at2759"/>
<sequence length="213" mass="24253">MNCMDIQGRDETQNGVYTVYVASRSIQVYCDMETDGGGWTVIQRRVDGSQNFSLGWDDYAAGFGSAAGEFWIGNRNLHLLTSTPRAVSLRLDMADDKEQKRYAQYDYFQVGSEAEKFKLIINSWVLTHLGDTMTTVHNGMMFSTIDQDNDITPGNCAALYKGGWWYAKCHAANPNGLYLNGAHTTYADGINWKTWRGYRYSLPFFEMKIRPHF</sequence>
<reference evidence="4" key="2">
    <citation type="journal article" date="2013" name="Nature">
        <title>Insights into bilaterian evolution from three spiralian genomes.</title>
        <authorList>
            <person name="Simakov O."/>
            <person name="Marletaz F."/>
            <person name="Cho S.J."/>
            <person name="Edsinger-Gonzales E."/>
            <person name="Havlak P."/>
            <person name="Hellsten U."/>
            <person name="Kuo D.H."/>
            <person name="Larsson T."/>
            <person name="Lv J."/>
            <person name="Arendt D."/>
            <person name="Savage R."/>
            <person name="Osoegawa K."/>
            <person name="de Jong P."/>
            <person name="Grimwood J."/>
            <person name="Chapman J.A."/>
            <person name="Shapiro H."/>
            <person name="Aerts A."/>
            <person name="Otillar R.P."/>
            <person name="Terry A.Y."/>
            <person name="Boore J.L."/>
            <person name="Grigoriev I.V."/>
            <person name="Lindberg D.R."/>
            <person name="Seaver E.C."/>
            <person name="Weisblat D.A."/>
            <person name="Putnam N.H."/>
            <person name="Rokhsar D.S."/>
        </authorList>
    </citation>
    <scope>NUCLEOTIDE SEQUENCE</scope>
    <source>
        <strain evidence="4">I ESC-2004</strain>
    </source>
</reference>
<feature type="domain" description="Fibrinogen C-terminal" evidence="2">
    <location>
        <begin position="1"/>
        <end position="213"/>
    </location>
</feature>
<dbReference type="PROSITE" id="PS00514">
    <property type="entry name" value="FIBRINOGEN_C_1"/>
    <property type="match status" value="1"/>
</dbReference>
<dbReference type="EMBL" id="AMQN01000120">
    <property type="status" value="NOT_ANNOTATED_CDS"/>
    <property type="molecule type" value="Genomic_DNA"/>
</dbReference>
<dbReference type="PANTHER" id="PTHR19143">
    <property type="entry name" value="FIBRINOGEN/TENASCIN/ANGIOPOEITIN"/>
    <property type="match status" value="1"/>
</dbReference>
<dbReference type="PROSITE" id="PS51406">
    <property type="entry name" value="FIBRINOGEN_C_2"/>
    <property type="match status" value="1"/>
</dbReference>
<dbReference type="HOGENOM" id="CLU_038628_6_0_1"/>
<accession>X2BBV6</accession>
<dbReference type="EnsemblMetazoa" id="CapteT93093">
    <property type="protein sequence ID" value="CapteP93093"/>
    <property type="gene ID" value="CapteG93093"/>
</dbReference>
<dbReference type="Gene3D" id="3.90.215.10">
    <property type="entry name" value="Gamma Fibrinogen, chain A, domain 1"/>
    <property type="match status" value="1"/>
</dbReference>
<organism evidence="3 4">
    <name type="scientific">Capitella teleta</name>
    <name type="common">Polychaete worm</name>
    <dbReference type="NCBI Taxonomy" id="283909"/>
    <lineage>
        <taxon>Eukaryota</taxon>
        <taxon>Metazoa</taxon>
        <taxon>Spiralia</taxon>
        <taxon>Lophotrochozoa</taxon>
        <taxon>Annelida</taxon>
        <taxon>Polychaeta</taxon>
        <taxon>Sedentaria</taxon>
        <taxon>Scolecida</taxon>
        <taxon>Capitellidae</taxon>
        <taxon>Capitella</taxon>
    </lineage>
</organism>
<dbReference type="GO" id="GO:0005615">
    <property type="term" value="C:extracellular space"/>
    <property type="evidence" value="ECO:0007669"/>
    <property type="project" value="TreeGrafter"/>
</dbReference>
<dbReference type="FunFam" id="3.90.215.10:FF:000001">
    <property type="entry name" value="Tenascin isoform 1"/>
    <property type="match status" value="1"/>
</dbReference>
<reference evidence="4" key="1">
    <citation type="submission" date="2012-12" db="EMBL/GenBank/DDBJ databases">
        <authorList>
            <person name="Hellsten U."/>
            <person name="Grimwood J."/>
            <person name="Chapman J.A."/>
            <person name="Shapiro H."/>
            <person name="Aerts A."/>
            <person name="Otillar R.P."/>
            <person name="Terry A.Y."/>
            <person name="Boore J.L."/>
            <person name="Simakov O."/>
            <person name="Marletaz F."/>
            <person name="Cho S.-J."/>
            <person name="Edsinger-Gonzales E."/>
            <person name="Havlak P."/>
            <person name="Kuo D.-H."/>
            <person name="Larsson T."/>
            <person name="Lv J."/>
            <person name="Arendt D."/>
            <person name="Savage R."/>
            <person name="Osoegawa K."/>
            <person name="de Jong P."/>
            <person name="Lindberg D.R."/>
            <person name="Seaver E.C."/>
            <person name="Weisblat D.A."/>
            <person name="Putnam N.H."/>
            <person name="Grigoriev I.V."/>
            <person name="Rokhsar D.S."/>
        </authorList>
    </citation>
    <scope>NUCLEOTIDE SEQUENCE</scope>
    <source>
        <strain evidence="4">I ESC-2004</strain>
    </source>
</reference>
<dbReference type="InterPro" id="IPR014716">
    <property type="entry name" value="Fibrinogen_a/b/g_C_1"/>
</dbReference>
<protein>
    <recommendedName>
        <fullName evidence="2">Fibrinogen C-terminal domain-containing protein</fullName>
    </recommendedName>
</protein>
<dbReference type="InterPro" id="IPR050373">
    <property type="entry name" value="Fibrinogen_C-term_domain"/>
</dbReference>
<name>X2BBV6_CAPTE</name>
<dbReference type="OMA" id="CRGAQES"/>